<accession>A0ABR4GSU3</accession>
<reference evidence="2 3" key="1">
    <citation type="submission" date="2024-07" db="EMBL/GenBank/DDBJ databases">
        <title>Section-level genome sequencing and comparative genomics of Aspergillus sections Usti and Cavernicolus.</title>
        <authorList>
            <consortium name="Lawrence Berkeley National Laboratory"/>
            <person name="Nybo J.L."/>
            <person name="Vesth T.C."/>
            <person name="Theobald S."/>
            <person name="Frisvad J.C."/>
            <person name="Larsen T.O."/>
            <person name="Kjaerboelling I."/>
            <person name="Rothschild-Mancinelli K."/>
            <person name="Lyhne E.K."/>
            <person name="Kogle M.E."/>
            <person name="Barry K."/>
            <person name="Clum A."/>
            <person name="Na H."/>
            <person name="Ledsgaard L."/>
            <person name="Lin J."/>
            <person name="Lipzen A."/>
            <person name="Kuo A."/>
            <person name="Riley R."/>
            <person name="Mondo S."/>
            <person name="Labutti K."/>
            <person name="Haridas S."/>
            <person name="Pangalinan J."/>
            <person name="Salamov A.A."/>
            <person name="Simmons B.A."/>
            <person name="Magnuson J.K."/>
            <person name="Chen J."/>
            <person name="Drula E."/>
            <person name="Henrissat B."/>
            <person name="Wiebenga A."/>
            <person name="Lubbers R.J."/>
            <person name="Gomes A.C."/>
            <person name="Makela M.R."/>
            <person name="Stajich J."/>
            <person name="Grigoriev I.V."/>
            <person name="Mortensen U.H."/>
            <person name="De Vries R.P."/>
            <person name="Baker S.E."/>
            <person name="Andersen M.R."/>
        </authorList>
    </citation>
    <scope>NUCLEOTIDE SEQUENCE [LARGE SCALE GENOMIC DNA]</scope>
    <source>
        <strain evidence="2 3">CBS 588.65</strain>
    </source>
</reference>
<sequence length="335" mass="36658">MDGMNTSVLAGWYTFSNLGPLATTYTPDSRCTASEQMIVGYINPTGGNIYPEFNVQCTTSLSYYANCMPTTTEASTSTPPAFTGSTEEEYEEYLESIPEWTGYGLYYSPGLACPSGWETVGKVARDAEGTLTSSGILSPITPTTVERYTTGIDMYYYGWEDEASVMKSILEPRQTMAVCCPSGMTADTNDACYSVVENYTPTYGCQVWTGENYQYGETTITYLDRTDSVSRTTVVDDFPTSTIYDISTYTTHFDRADRTRYSAMVYAPLITLLHHESDLQGATAAASSDNRTETETPSNSAERLSVTLSVWGSIVPMVGIWTVAAVLGAAMVLPW</sequence>
<keyword evidence="1" id="KW-1133">Transmembrane helix</keyword>
<evidence type="ECO:0000256" key="1">
    <source>
        <dbReference type="SAM" id="Phobius"/>
    </source>
</evidence>
<dbReference type="Proteomes" id="UP001610334">
    <property type="component" value="Unassembled WGS sequence"/>
</dbReference>
<gene>
    <name evidence="2" type="ORF">BJX63DRAFT_415962</name>
</gene>
<organism evidence="2 3">
    <name type="scientific">Aspergillus granulosus</name>
    <dbReference type="NCBI Taxonomy" id="176169"/>
    <lineage>
        <taxon>Eukaryota</taxon>
        <taxon>Fungi</taxon>
        <taxon>Dikarya</taxon>
        <taxon>Ascomycota</taxon>
        <taxon>Pezizomycotina</taxon>
        <taxon>Eurotiomycetes</taxon>
        <taxon>Eurotiomycetidae</taxon>
        <taxon>Eurotiales</taxon>
        <taxon>Aspergillaceae</taxon>
        <taxon>Aspergillus</taxon>
        <taxon>Aspergillus subgen. Nidulantes</taxon>
    </lineage>
</organism>
<name>A0ABR4GSU3_9EURO</name>
<evidence type="ECO:0000313" key="2">
    <source>
        <dbReference type="EMBL" id="KAL2802086.1"/>
    </source>
</evidence>
<dbReference type="EMBL" id="JBFXLT010000210">
    <property type="protein sequence ID" value="KAL2802086.1"/>
    <property type="molecule type" value="Genomic_DNA"/>
</dbReference>
<feature type="transmembrane region" description="Helical" evidence="1">
    <location>
        <begin position="308"/>
        <end position="333"/>
    </location>
</feature>
<evidence type="ECO:0000313" key="3">
    <source>
        <dbReference type="Proteomes" id="UP001610334"/>
    </source>
</evidence>
<keyword evidence="3" id="KW-1185">Reference proteome</keyword>
<keyword evidence="1" id="KW-0472">Membrane</keyword>
<proteinExistence type="predicted"/>
<comment type="caution">
    <text evidence="2">The sequence shown here is derived from an EMBL/GenBank/DDBJ whole genome shotgun (WGS) entry which is preliminary data.</text>
</comment>
<keyword evidence="1" id="KW-0812">Transmembrane</keyword>
<protein>
    <submittedName>
        <fullName evidence="2">Uncharacterized protein</fullName>
    </submittedName>
</protein>